<keyword evidence="5" id="KW-0414">Isoprene biosynthesis</keyword>
<feature type="binding site" evidence="5">
    <location>
        <position position="41"/>
    </location>
    <ligand>
        <name>isopentenyl diphosphate</name>
        <dbReference type="ChEBI" id="CHEBI:128769"/>
    </ligand>
</feature>
<comment type="function">
    <text evidence="5">Catalyzes the conversion of 1-hydroxy-2-methyl-2-(E)-butenyl 4-diphosphate (HMBPP) into a mixture of isopentenyl diphosphate (IPP) and dimethylallyl diphosphate (DMAPP). Acts in the terminal step of the DOXP/MEP pathway for isoprenoid precursor biosynthesis.</text>
</comment>
<name>A0A7V3KNK3_UNCW3</name>
<comment type="pathway">
    <text evidence="5">Isoprenoid biosynthesis; dimethylallyl diphosphate biosynthesis; dimethylallyl diphosphate from (2E)-4-hydroxy-3-methylbutenyl diphosphate: step 1/1.</text>
</comment>
<keyword evidence="5 6" id="KW-0560">Oxidoreductase</keyword>
<reference evidence="6" key="1">
    <citation type="journal article" date="2020" name="mSystems">
        <title>Genome- and Community-Level Interaction Insights into Carbon Utilization and Element Cycling Functions of Hydrothermarchaeota in Hydrothermal Sediment.</title>
        <authorList>
            <person name="Zhou Z."/>
            <person name="Liu Y."/>
            <person name="Xu W."/>
            <person name="Pan J."/>
            <person name="Luo Z.H."/>
            <person name="Li M."/>
        </authorList>
    </citation>
    <scope>NUCLEOTIDE SEQUENCE [LARGE SCALE GENOMIC DNA]</scope>
    <source>
        <strain evidence="6">SpSt-754</strain>
    </source>
</reference>
<feature type="binding site" evidence="5">
    <location>
        <position position="262"/>
    </location>
    <ligand>
        <name>dimethylallyl diphosphate</name>
        <dbReference type="ChEBI" id="CHEBI:57623"/>
    </ligand>
</feature>
<dbReference type="Pfam" id="PF02401">
    <property type="entry name" value="LYTB"/>
    <property type="match status" value="1"/>
</dbReference>
<keyword evidence="1 5" id="KW-0004">4Fe-4S</keyword>
<dbReference type="GO" id="GO:0051745">
    <property type="term" value="F:4-hydroxy-3-methylbut-2-enyl diphosphate reductase activity"/>
    <property type="evidence" value="ECO:0007669"/>
    <property type="project" value="UniProtKB-UniRule"/>
</dbReference>
<feature type="binding site" evidence="5">
    <location>
        <position position="13"/>
    </location>
    <ligand>
        <name>[4Fe-4S] cluster</name>
        <dbReference type="ChEBI" id="CHEBI:49883"/>
    </ligand>
</feature>
<evidence type="ECO:0000256" key="4">
    <source>
        <dbReference type="ARBA" id="ARBA00023014"/>
    </source>
</evidence>
<dbReference type="GO" id="GO:0019288">
    <property type="term" value="P:isopentenyl diphosphate biosynthetic process, methylerythritol 4-phosphate pathway"/>
    <property type="evidence" value="ECO:0007669"/>
    <property type="project" value="UniProtKB-UniRule"/>
</dbReference>
<keyword evidence="3 5" id="KW-0408">Iron</keyword>
<dbReference type="NCBIfam" id="TIGR00216">
    <property type="entry name" value="ispH_lytB"/>
    <property type="match status" value="1"/>
</dbReference>
<comment type="cofactor">
    <cofactor evidence="5">
        <name>[4Fe-4S] cluster</name>
        <dbReference type="ChEBI" id="CHEBI:49883"/>
    </cofactor>
    <text evidence="5">Binds 1 [4Fe-4S] cluster per subunit.</text>
</comment>
<feature type="binding site" evidence="5">
    <location>
        <position position="123"/>
    </location>
    <ligand>
        <name>dimethylallyl diphosphate</name>
        <dbReference type="ChEBI" id="CHEBI:57623"/>
    </ligand>
</feature>
<dbReference type="UniPathway" id="UPA00056">
    <property type="reaction ID" value="UER00097"/>
</dbReference>
<dbReference type="UniPathway" id="UPA00059">
    <property type="reaction ID" value="UER00105"/>
</dbReference>
<dbReference type="CDD" id="cd13944">
    <property type="entry name" value="lytB_ispH"/>
    <property type="match status" value="1"/>
</dbReference>
<protein>
    <recommendedName>
        <fullName evidence="5">4-hydroxy-3-methylbut-2-enyl diphosphate reductase</fullName>
        <shortName evidence="5">HMBPP reductase</shortName>
        <ecNumber evidence="5">1.17.7.4</ecNumber>
    </recommendedName>
</protein>
<comment type="caution">
    <text evidence="6">The sequence shown here is derived from an EMBL/GenBank/DDBJ whole genome shotgun (WGS) entry which is preliminary data.</text>
</comment>
<dbReference type="AlphaFoldDB" id="A0A7V3KNK3"/>
<feature type="binding site" evidence="5">
    <location>
        <position position="262"/>
    </location>
    <ligand>
        <name>isopentenyl diphosphate</name>
        <dbReference type="ChEBI" id="CHEBI:128769"/>
    </ligand>
</feature>
<dbReference type="GO" id="GO:0016114">
    <property type="term" value="P:terpenoid biosynthetic process"/>
    <property type="evidence" value="ECO:0007669"/>
    <property type="project" value="UniProtKB-UniRule"/>
</dbReference>
<comment type="catalytic activity">
    <reaction evidence="5">
        <text>dimethylallyl diphosphate + 2 oxidized [2Fe-2S]-[ferredoxin] + H2O = (2E)-4-hydroxy-3-methylbut-2-enyl diphosphate + 2 reduced [2Fe-2S]-[ferredoxin] + 2 H(+)</text>
        <dbReference type="Rhea" id="RHEA:24825"/>
        <dbReference type="Rhea" id="RHEA-COMP:10000"/>
        <dbReference type="Rhea" id="RHEA-COMP:10001"/>
        <dbReference type="ChEBI" id="CHEBI:15377"/>
        <dbReference type="ChEBI" id="CHEBI:15378"/>
        <dbReference type="ChEBI" id="CHEBI:33737"/>
        <dbReference type="ChEBI" id="CHEBI:33738"/>
        <dbReference type="ChEBI" id="CHEBI:57623"/>
        <dbReference type="ChEBI" id="CHEBI:128753"/>
        <dbReference type="EC" id="1.17.7.4"/>
    </reaction>
</comment>
<comment type="similarity">
    <text evidence="5">Belongs to the IspH family.</text>
</comment>
<feature type="binding site" evidence="5">
    <location>
        <position position="41"/>
    </location>
    <ligand>
        <name>(2E)-4-hydroxy-3-methylbut-2-enyl diphosphate</name>
        <dbReference type="ChEBI" id="CHEBI:128753"/>
    </ligand>
</feature>
<dbReference type="Gene3D" id="3.40.50.11270">
    <property type="match status" value="1"/>
</dbReference>
<comment type="catalytic activity">
    <reaction evidence="5">
        <text>isopentenyl diphosphate + 2 oxidized [2Fe-2S]-[ferredoxin] + H2O = (2E)-4-hydroxy-3-methylbut-2-enyl diphosphate + 2 reduced [2Fe-2S]-[ferredoxin] + 2 H(+)</text>
        <dbReference type="Rhea" id="RHEA:24488"/>
        <dbReference type="Rhea" id="RHEA-COMP:10000"/>
        <dbReference type="Rhea" id="RHEA-COMP:10001"/>
        <dbReference type="ChEBI" id="CHEBI:15377"/>
        <dbReference type="ChEBI" id="CHEBI:15378"/>
        <dbReference type="ChEBI" id="CHEBI:33737"/>
        <dbReference type="ChEBI" id="CHEBI:33738"/>
        <dbReference type="ChEBI" id="CHEBI:128753"/>
        <dbReference type="ChEBI" id="CHEBI:128769"/>
        <dbReference type="EC" id="1.17.7.4"/>
    </reaction>
</comment>
<proteinExistence type="inferred from homology"/>
<feature type="binding site" evidence="5">
    <location>
        <position position="123"/>
    </location>
    <ligand>
        <name>(2E)-4-hydroxy-3-methylbut-2-enyl diphosphate</name>
        <dbReference type="ChEBI" id="CHEBI:128753"/>
    </ligand>
</feature>
<evidence type="ECO:0000313" key="6">
    <source>
        <dbReference type="EMBL" id="HGB35960.1"/>
    </source>
</evidence>
<comment type="pathway">
    <text evidence="5">Isoprenoid biosynthesis; isopentenyl diphosphate biosynthesis via DXP pathway; isopentenyl diphosphate from 1-deoxy-D-xylulose 5-phosphate: step 6/6.</text>
</comment>
<feature type="binding site" evidence="5">
    <location>
        <position position="220"/>
    </location>
    <ligand>
        <name>(2E)-4-hydroxy-3-methylbut-2-enyl diphosphate</name>
        <dbReference type="ChEBI" id="CHEBI:128753"/>
    </ligand>
</feature>
<feature type="binding site" evidence="5">
    <location>
        <position position="220"/>
    </location>
    <ligand>
        <name>dimethylallyl diphosphate</name>
        <dbReference type="ChEBI" id="CHEBI:57623"/>
    </ligand>
</feature>
<dbReference type="Gene3D" id="3.40.1010.20">
    <property type="entry name" value="4-hydroxy-3-methylbut-2-enyl diphosphate reductase, catalytic domain"/>
    <property type="match status" value="2"/>
</dbReference>
<dbReference type="NCBIfam" id="NF002187">
    <property type="entry name" value="PRK01045.1-1"/>
    <property type="match status" value="1"/>
</dbReference>
<feature type="binding site" evidence="5">
    <location>
        <position position="123"/>
    </location>
    <ligand>
        <name>isopentenyl diphosphate</name>
        <dbReference type="ChEBI" id="CHEBI:128769"/>
    </ligand>
</feature>
<evidence type="ECO:0000256" key="3">
    <source>
        <dbReference type="ARBA" id="ARBA00023004"/>
    </source>
</evidence>
<feature type="binding site" evidence="5">
    <location>
        <position position="190"/>
    </location>
    <ligand>
        <name>[4Fe-4S] cluster</name>
        <dbReference type="ChEBI" id="CHEBI:49883"/>
    </ligand>
</feature>
<dbReference type="GO" id="GO:0046872">
    <property type="term" value="F:metal ion binding"/>
    <property type="evidence" value="ECO:0007669"/>
    <property type="project" value="UniProtKB-KW"/>
</dbReference>
<dbReference type="GO" id="GO:0051539">
    <property type="term" value="F:4 iron, 4 sulfur cluster binding"/>
    <property type="evidence" value="ECO:0007669"/>
    <property type="project" value="UniProtKB-UniRule"/>
</dbReference>
<evidence type="ECO:0000256" key="2">
    <source>
        <dbReference type="ARBA" id="ARBA00022723"/>
    </source>
</evidence>
<feature type="binding site" evidence="5">
    <location>
        <position position="218"/>
    </location>
    <ligand>
        <name>isopentenyl diphosphate</name>
        <dbReference type="ChEBI" id="CHEBI:128769"/>
    </ligand>
</feature>
<feature type="active site" description="Proton donor" evidence="5">
    <location>
        <position position="125"/>
    </location>
</feature>
<evidence type="ECO:0000256" key="1">
    <source>
        <dbReference type="ARBA" id="ARBA00022485"/>
    </source>
</evidence>
<evidence type="ECO:0000256" key="5">
    <source>
        <dbReference type="HAMAP-Rule" id="MF_00191"/>
    </source>
</evidence>
<dbReference type="EC" id="1.17.7.4" evidence="5"/>
<dbReference type="InterPro" id="IPR003451">
    <property type="entry name" value="LytB/IspH"/>
</dbReference>
<accession>A0A7V3KNK3</accession>
<feature type="binding site" evidence="5">
    <location>
        <position position="218"/>
    </location>
    <ligand>
        <name>dimethylallyl diphosphate</name>
        <dbReference type="ChEBI" id="CHEBI:57623"/>
    </ligand>
</feature>
<gene>
    <name evidence="5" type="primary">ispH</name>
    <name evidence="6" type="ORF">ENV38_03550</name>
</gene>
<feature type="binding site" evidence="5">
    <location>
        <position position="73"/>
    </location>
    <ligand>
        <name>isopentenyl diphosphate</name>
        <dbReference type="ChEBI" id="CHEBI:128769"/>
    </ligand>
</feature>
<keyword evidence="4 5" id="KW-0411">Iron-sulfur</keyword>
<dbReference type="PANTHER" id="PTHR30426">
    <property type="entry name" value="4-HYDROXY-3-METHYLBUT-2-ENYL DIPHOSPHATE REDUCTASE"/>
    <property type="match status" value="1"/>
</dbReference>
<feature type="binding site" evidence="5">
    <location>
        <position position="41"/>
    </location>
    <ligand>
        <name>dimethylallyl diphosphate</name>
        <dbReference type="ChEBI" id="CHEBI:57623"/>
    </ligand>
</feature>
<feature type="binding site" evidence="5">
    <location>
        <position position="162"/>
    </location>
    <ligand>
        <name>(2E)-4-hydroxy-3-methylbut-2-enyl diphosphate</name>
        <dbReference type="ChEBI" id="CHEBI:128753"/>
    </ligand>
</feature>
<dbReference type="EMBL" id="DTGD01000133">
    <property type="protein sequence ID" value="HGB35960.1"/>
    <property type="molecule type" value="Genomic_DNA"/>
</dbReference>
<dbReference type="GO" id="GO:0050992">
    <property type="term" value="P:dimethylallyl diphosphate biosynthetic process"/>
    <property type="evidence" value="ECO:0007669"/>
    <property type="project" value="UniProtKB-UniRule"/>
</dbReference>
<feature type="binding site" evidence="5">
    <location>
        <position position="220"/>
    </location>
    <ligand>
        <name>isopentenyl diphosphate</name>
        <dbReference type="ChEBI" id="CHEBI:128769"/>
    </ligand>
</feature>
<feature type="binding site" evidence="5">
    <location>
        <position position="73"/>
    </location>
    <ligand>
        <name>dimethylallyl diphosphate</name>
        <dbReference type="ChEBI" id="CHEBI:57623"/>
    </ligand>
</feature>
<sequence length="293" mass="32604">MPEVKLTEEYGFCFGVKRALEIARRSLREGKKFDSLGPIIHNEYVVDELKKEGVEVIDSIEESKKNLVLIRTHGVPPEIYERAKSLGKELIDCTCPFVSNAQKWAKKFYEEGYVVIVVGKKDHPEVVGIVGHTEGKAIVVSSSQELDVNLIRNKKVGVVAQTTSRLDMIQDVMDRLVEEASEVRFANTRCNTTQKRQEQVERLSKEVDVMVIVGGKNSSNTRRLYEIASKNCKKAYLVSSPDEISGDWFYNVNSIGVSGGASTPPEMVEEVYEKIKNLLGGGGYGGGKVDARQ</sequence>
<keyword evidence="2 5" id="KW-0479">Metal-binding</keyword>
<organism evidence="6">
    <name type="scientific">candidate division WOR-3 bacterium</name>
    <dbReference type="NCBI Taxonomy" id="2052148"/>
    <lineage>
        <taxon>Bacteria</taxon>
        <taxon>Bacteria division WOR-3</taxon>
    </lineage>
</organism>
<dbReference type="PANTHER" id="PTHR30426:SF0">
    <property type="entry name" value="4-HYDROXY-3-METHYLBUT-2-ENYL DIPHOSPHATE REDUCTASE"/>
    <property type="match status" value="1"/>
</dbReference>
<feature type="binding site" evidence="5">
    <location>
        <position position="95"/>
    </location>
    <ligand>
        <name>[4Fe-4S] cluster</name>
        <dbReference type="ChEBI" id="CHEBI:49883"/>
    </ligand>
</feature>
<feature type="binding site" evidence="5">
    <location>
        <position position="73"/>
    </location>
    <ligand>
        <name>(2E)-4-hydroxy-3-methylbut-2-enyl diphosphate</name>
        <dbReference type="ChEBI" id="CHEBI:128753"/>
    </ligand>
</feature>
<feature type="binding site" evidence="5">
    <location>
        <position position="219"/>
    </location>
    <ligand>
        <name>isopentenyl diphosphate</name>
        <dbReference type="ChEBI" id="CHEBI:128769"/>
    </ligand>
</feature>
<feature type="binding site" evidence="5">
    <location>
        <position position="218"/>
    </location>
    <ligand>
        <name>(2E)-4-hydroxy-3-methylbut-2-enyl diphosphate</name>
        <dbReference type="ChEBI" id="CHEBI:128753"/>
    </ligand>
</feature>
<dbReference type="HAMAP" id="MF_00191">
    <property type="entry name" value="IspH"/>
    <property type="match status" value="1"/>
</dbReference>
<feature type="binding site" evidence="5">
    <location>
        <position position="219"/>
    </location>
    <ligand>
        <name>dimethylallyl diphosphate</name>
        <dbReference type="ChEBI" id="CHEBI:57623"/>
    </ligand>
</feature>
<feature type="binding site" evidence="5">
    <location>
        <position position="219"/>
    </location>
    <ligand>
        <name>(2E)-4-hydroxy-3-methylbut-2-enyl diphosphate</name>
        <dbReference type="ChEBI" id="CHEBI:128753"/>
    </ligand>
</feature>
<feature type="binding site" evidence="5">
    <location>
        <position position="262"/>
    </location>
    <ligand>
        <name>(2E)-4-hydroxy-3-methylbut-2-enyl diphosphate</name>
        <dbReference type="ChEBI" id="CHEBI:128753"/>
    </ligand>
</feature>